<dbReference type="PRINTS" id="PR00886">
    <property type="entry name" value="HIGHMOBLTY12"/>
</dbReference>
<dbReference type="Pfam" id="PF00505">
    <property type="entry name" value="HMG_box"/>
    <property type="match status" value="1"/>
</dbReference>
<dbReference type="InterPro" id="IPR038167">
    <property type="entry name" value="SSRP1_sf"/>
</dbReference>
<keyword evidence="1" id="KW-0238">DNA-binding</keyword>
<organism evidence="4 5">
    <name type="scientific">Castilleja foliolosa</name>
    <dbReference type="NCBI Taxonomy" id="1961234"/>
    <lineage>
        <taxon>Eukaryota</taxon>
        <taxon>Viridiplantae</taxon>
        <taxon>Streptophyta</taxon>
        <taxon>Embryophyta</taxon>
        <taxon>Tracheophyta</taxon>
        <taxon>Spermatophyta</taxon>
        <taxon>Magnoliopsida</taxon>
        <taxon>eudicotyledons</taxon>
        <taxon>Gunneridae</taxon>
        <taxon>Pentapetalae</taxon>
        <taxon>asterids</taxon>
        <taxon>lamiids</taxon>
        <taxon>Lamiales</taxon>
        <taxon>Orobanchaceae</taxon>
        <taxon>Pedicularideae</taxon>
        <taxon>Castillejinae</taxon>
        <taxon>Castilleja</taxon>
    </lineage>
</organism>
<dbReference type="PROSITE" id="PS50118">
    <property type="entry name" value="HMG_BOX_2"/>
    <property type="match status" value="1"/>
</dbReference>
<dbReference type="Pfam" id="PF17292">
    <property type="entry name" value="POB3_N"/>
    <property type="match status" value="1"/>
</dbReference>
<dbReference type="Gene3D" id="1.10.30.10">
    <property type="entry name" value="High mobility group box domain"/>
    <property type="match status" value="1"/>
</dbReference>
<evidence type="ECO:0000259" key="3">
    <source>
        <dbReference type="PROSITE" id="PS50118"/>
    </source>
</evidence>
<dbReference type="FunFam" id="2.30.29.220:FF:000002">
    <property type="entry name" value="FACT complex subunit SSRP1"/>
    <property type="match status" value="1"/>
</dbReference>
<dbReference type="Gene3D" id="2.30.29.220">
    <property type="entry name" value="Structure-specific recognition protein (SSRP1)"/>
    <property type="match status" value="1"/>
</dbReference>
<name>A0ABD3CKQ8_9LAMI</name>
<protein>
    <recommendedName>
        <fullName evidence="3">HMG box domain-containing protein</fullName>
    </recommendedName>
</protein>
<dbReference type="InterPro" id="IPR011993">
    <property type="entry name" value="PH-like_dom_sf"/>
</dbReference>
<dbReference type="SMART" id="SM00398">
    <property type="entry name" value="HMG"/>
    <property type="match status" value="1"/>
</dbReference>
<evidence type="ECO:0000313" key="4">
    <source>
        <dbReference type="EMBL" id="KAL3629335.1"/>
    </source>
</evidence>
<dbReference type="SUPFAM" id="SSF47095">
    <property type="entry name" value="HMG-box"/>
    <property type="match status" value="1"/>
</dbReference>
<feature type="region of interest" description="Disordered" evidence="2">
    <location>
        <begin position="176"/>
        <end position="216"/>
    </location>
</feature>
<dbReference type="EMBL" id="JAVIJP010000034">
    <property type="protein sequence ID" value="KAL3629335.1"/>
    <property type="molecule type" value="Genomic_DNA"/>
</dbReference>
<dbReference type="InterPro" id="IPR050454">
    <property type="entry name" value="RTT106/SSRP1_HistChap/FACT"/>
</dbReference>
<dbReference type="InterPro" id="IPR035417">
    <property type="entry name" value="SSRP1/POB3_N"/>
</dbReference>
<evidence type="ECO:0000313" key="5">
    <source>
        <dbReference type="Proteomes" id="UP001632038"/>
    </source>
</evidence>
<evidence type="ECO:0000256" key="2">
    <source>
        <dbReference type="SAM" id="MobiDB-lite"/>
    </source>
</evidence>
<dbReference type="GO" id="GO:0003677">
    <property type="term" value="F:DNA binding"/>
    <property type="evidence" value="ECO:0007669"/>
    <property type="project" value="UniProtKB-UniRule"/>
</dbReference>
<sequence>MADGHSFDNISLGGSDGTEPGQLKVHSRGIAWTKQGGVKAVDVNISNLLVLTWVKVLGSNQLGVCTKDGIHYKFTGFRDQDVASLNTFFHLKFGTAPEEKQLSISGKNWGEVDLNGNTLTFLVGGKQAFEISLADFAQTQLQAKNDLKLENHADDTTGANEKDSLMEISFHIPNSNTRFVAGNDDSDESDASIKGEKKEAPIKRKSNEPSTQKPKRAMSAFMHFCSTESEDVRITTPGISSTGVGKELGERWNKLTPEEKAPYIEKARADKERYTEEIRENNTNQQPVLVRSADEIFSLSECFRRISLWSMSEGLKKSKRVAVDRNDFIPK</sequence>
<dbReference type="InterPro" id="IPR024954">
    <property type="entry name" value="SSRP1_DD"/>
</dbReference>
<accession>A0ABD3CKQ8</accession>
<dbReference type="GO" id="GO:0005634">
    <property type="term" value="C:nucleus"/>
    <property type="evidence" value="ECO:0007669"/>
    <property type="project" value="UniProtKB-UniRule"/>
</dbReference>
<dbReference type="InterPro" id="IPR036910">
    <property type="entry name" value="HMG_box_dom_sf"/>
</dbReference>
<comment type="caution">
    <text evidence="4">The sequence shown here is derived from an EMBL/GenBank/DDBJ whole genome shotgun (WGS) entry which is preliminary data.</text>
</comment>
<dbReference type="Gene3D" id="2.30.29.30">
    <property type="entry name" value="Pleckstrin-homology domain (PH domain)/Phosphotyrosine-binding domain (PTB)"/>
    <property type="match status" value="1"/>
</dbReference>
<dbReference type="PANTHER" id="PTHR45849:SF1">
    <property type="entry name" value="FACT COMPLEX SUBUNIT SSRP1"/>
    <property type="match status" value="1"/>
</dbReference>
<reference evidence="5" key="1">
    <citation type="journal article" date="2024" name="IScience">
        <title>Strigolactones Initiate the Formation of Haustorium-like Structures in Castilleja.</title>
        <authorList>
            <person name="Buerger M."/>
            <person name="Peterson D."/>
            <person name="Chory J."/>
        </authorList>
    </citation>
    <scope>NUCLEOTIDE SEQUENCE [LARGE SCALE GENOMIC DNA]</scope>
</reference>
<dbReference type="InterPro" id="IPR009071">
    <property type="entry name" value="HMG_box_dom"/>
</dbReference>
<keyword evidence="1" id="KW-0539">Nucleus</keyword>
<dbReference type="Proteomes" id="UP001632038">
    <property type="component" value="Unassembled WGS sequence"/>
</dbReference>
<dbReference type="PANTHER" id="PTHR45849">
    <property type="entry name" value="FACT COMPLEX SUBUNIT SSRP1"/>
    <property type="match status" value="1"/>
</dbReference>
<gene>
    <name evidence="4" type="ORF">CASFOL_026557</name>
</gene>
<feature type="compositionally biased region" description="Basic and acidic residues" evidence="2">
    <location>
        <begin position="191"/>
        <end position="207"/>
    </location>
</feature>
<feature type="domain" description="HMG box" evidence="3">
    <location>
        <begin position="214"/>
        <end position="282"/>
    </location>
</feature>
<proteinExistence type="predicted"/>
<evidence type="ECO:0000256" key="1">
    <source>
        <dbReference type="PROSITE-ProRule" id="PRU00267"/>
    </source>
</evidence>
<feature type="DNA-binding region" description="HMG box" evidence="1">
    <location>
        <begin position="214"/>
        <end position="282"/>
    </location>
</feature>
<dbReference type="Pfam" id="PF03531">
    <property type="entry name" value="SSrecog"/>
    <property type="match status" value="1"/>
</dbReference>
<keyword evidence="5" id="KW-1185">Reference proteome</keyword>
<dbReference type="AlphaFoldDB" id="A0ABD3CKQ8"/>